<evidence type="ECO:0000313" key="3">
    <source>
        <dbReference type="Proteomes" id="UP000386466"/>
    </source>
</evidence>
<evidence type="ECO:0000256" key="1">
    <source>
        <dbReference type="SAM" id="MobiDB-lite"/>
    </source>
</evidence>
<dbReference type="AlphaFoldDB" id="A0A485MP17"/>
<organism evidence="2 3">
    <name type="scientific">Lynx pardinus</name>
    <name type="common">Iberian lynx</name>
    <name type="synonym">Felis pardina</name>
    <dbReference type="NCBI Taxonomy" id="191816"/>
    <lineage>
        <taxon>Eukaryota</taxon>
        <taxon>Metazoa</taxon>
        <taxon>Chordata</taxon>
        <taxon>Craniata</taxon>
        <taxon>Vertebrata</taxon>
        <taxon>Euteleostomi</taxon>
        <taxon>Mammalia</taxon>
        <taxon>Eutheria</taxon>
        <taxon>Laurasiatheria</taxon>
        <taxon>Carnivora</taxon>
        <taxon>Feliformia</taxon>
        <taxon>Felidae</taxon>
        <taxon>Felinae</taxon>
        <taxon>Lynx</taxon>
    </lineage>
</organism>
<sequence>MLPAPGMGLCLPQRGGELESEHSSLGTAAHLEPTRGSSTGRRLCLWGVQNKGKQRSRLEPSLLRCALCIITHWPRCQLTDLIQTLGWDLGTSFNAC</sequence>
<gene>
    <name evidence="2" type="ORF">LYPA_23C001814</name>
</gene>
<feature type="region of interest" description="Disordered" evidence="1">
    <location>
        <begin position="12"/>
        <end position="39"/>
    </location>
</feature>
<reference evidence="2 3" key="1">
    <citation type="submission" date="2019-01" db="EMBL/GenBank/DDBJ databases">
        <authorList>
            <person name="Alioto T."/>
            <person name="Alioto T."/>
        </authorList>
    </citation>
    <scope>NUCLEOTIDE SEQUENCE [LARGE SCALE GENOMIC DNA]</scope>
</reference>
<evidence type="ECO:0000313" key="2">
    <source>
        <dbReference type="EMBL" id="VFV19832.1"/>
    </source>
</evidence>
<name>A0A485MP17_LYNPA</name>
<keyword evidence="3" id="KW-1185">Reference proteome</keyword>
<protein>
    <submittedName>
        <fullName evidence="2">Uncharacterized protein</fullName>
    </submittedName>
</protein>
<accession>A0A485MP17</accession>
<dbReference type="EMBL" id="CAAGRJ010001843">
    <property type="protein sequence ID" value="VFV19832.1"/>
    <property type="molecule type" value="Genomic_DNA"/>
</dbReference>
<proteinExistence type="predicted"/>
<dbReference type="Proteomes" id="UP000386466">
    <property type="component" value="Unassembled WGS sequence"/>
</dbReference>